<keyword evidence="1" id="KW-0489">Methyltransferase</keyword>
<keyword evidence="2" id="KW-0808">Transferase</keyword>
<evidence type="ECO:0000256" key="2">
    <source>
        <dbReference type="ARBA" id="ARBA00022679"/>
    </source>
</evidence>
<evidence type="ECO:0000313" key="5">
    <source>
        <dbReference type="Proteomes" id="UP001501411"/>
    </source>
</evidence>
<accession>A0ABP9AWD8</accession>
<evidence type="ECO:0000256" key="1">
    <source>
        <dbReference type="ARBA" id="ARBA00022603"/>
    </source>
</evidence>
<dbReference type="InterPro" id="IPR051128">
    <property type="entry name" value="EgtD_Methyltrsf_superfamily"/>
</dbReference>
<organism evidence="4 5">
    <name type="scientific">Olivibacter ginsenosidimutans</name>
    <dbReference type="NCBI Taxonomy" id="1176537"/>
    <lineage>
        <taxon>Bacteria</taxon>
        <taxon>Pseudomonadati</taxon>
        <taxon>Bacteroidota</taxon>
        <taxon>Sphingobacteriia</taxon>
        <taxon>Sphingobacteriales</taxon>
        <taxon>Sphingobacteriaceae</taxon>
        <taxon>Olivibacter</taxon>
    </lineage>
</organism>
<dbReference type="Gene3D" id="3.40.50.150">
    <property type="entry name" value="Vaccinia Virus protein VP39"/>
    <property type="match status" value="1"/>
</dbReference>
<dbReference type="Pfam" id="PF10017">
    <property type="entry name" value="Methyltransf_33"/>
    <property type="match status" value="1"/>
</dbReference>
<dbReference type="Proteomes" id="UP001501411">
    <property type="component" value="Unassembled WGS sequence"/>
</dbReference>
<dbReference type="PIRSF" id="PIRSF018005">
    <property type="entry name" value="UCP018005"/>
    <property type="match status" value="1"/>
</dbReference>
<evidence type="ECO:0000313" key="4">
    <source>
        <dbReference type="EMBL" id="GAA4786841.1"/>
    </source>
</evidence>
<feature type="domain" description="Histidine-specific methyltransferase SAM-dependent" evidence="3">
    <location>
        <begin position="14"/>
        <end position="321"/>
    </location>
</feature>
<gene>
    <name evidence="4" type="primary">egtD</name>
    <name evidence="4" type="ORF">GCM10023231_13690</name>
</gene>
<dbReference type="EMBL" id="BAABIQ010000007">
    <property type="protein sequence ID" value="GAA4786841.1"/>
    <property type="molecule type" value="Genomic_DNA"/>
</dbReference>
<protein>
    <submittedName>
        <fullName evidence="4">L-histidine N(Alpha)-methyltransferase</fullName>
    </submittedName>
</protein>
<dbReference type="PANTHER" id="PTHR43397">
    <property type="entry name" value="ERGOTHIONEINE BIOSYNTHESIS PROTEIN 1"/>
    <property type="match status" value="1"/>
</dbReference>
<dbReference type="InterPro" id="IPR029063">
    <property type="entry name" value="SAM-dependent_MTases_sf"/>
</dbReference>
<proteinExistence type="predicted"/>
<keyword evidence="5" id="KW-1185">Reference proteome</keyword>
<dbReference type="PANTHER" id="PTHR43397:SF1">
    <property type="entry name" value="ERGOTHIONEINE BIOSYNTHESIS PROTEIN 1"/>
    <property type="match status" value="1"/>
</dbReference>
<dbReference type="InterPro" id="IPR019257">
    <property type="entry name" value="MeTrfase_dom"/>
</dbReference>
<comment type="caution">
    <text evidence="4">The sequence shown here is derived from an EMBL/GenBank/DDBJ whole genome shotgun (WGS) entry which is preliminary data.</text>
</comment>
<sequence length="323" mass="36598">MHMNLLISKEVNTFRKDVLQGLQSTSKHLESKYFYDATGDQLFRDIMNCPEYYLTNCELEILKTQTAQLAAAIKSSAEPFDLIELGAGDASKSIYLLRYLLAQNHAFTYMPIDISGNVIAQLSNKLPALLPGLLINGLHGEYFEMLKKATTLSSRRKVVLFLGSNIGNMPLTEATIFCKALRSHLSIHDRLLIGADLKKDPKTILAAYNDKAGITKQFNLNLLKRINRELQADFDCNQFDHYACYDPENGACKSYLVSLQNQQITIDGAAPISFHKDECIAMEISQKFTVKQLDQLALDTGFYPVNHFFDDKEWFMDSIWEAR</sequence>
<name>A0ABP9AWD8_9SPHI</name>
<dbReference type="InterPro" id="IPR017804">
    <property type="entry name" value="MeTrfase_EgtD-like"/>
</dbReference>
<reference evidence="5" key="1">
    <citation type="journal article" date="2019" name="Int. J. Syst. Evol. Microbiol.">
        <title>The Global Catalogue of Microorganisms (GCM) 10K type strain sequencing project: providing services to taxonomists for standard genome sequencing and annotation.</title>
        <authorList>
            <consortium name="The Broad Institute Genomics Platform"/>
            <consortium name="The Broad Institute Genome Sequencing Center for Infectious Disease"/>
            <person name="Wu L."/>
            <person name="Ma J."/>
        </authorList>
    </citation>
    <scope>NUCLEOTIDE SEQUENCE [LARGE SCALE GENOMIC DNA]</scope>
    <source>
        <strain evidence="5">JCM 18200</strain>
    </source>
</reference>
<evidence type="ECO:0000259" key="3">
    <source>
        <dbReference type="Pfam" id="PF10017"/>
    </source>
</evidence>